<sequence length="49" mass="5376">MVLKPKGTLFGSGSLPHSAAILLLHHRCWLEEASFPASFVFQTLHQSGK</sequence>
<evidence type="ECO:0000313" key="1">
    <source>
        <dbReference type="EMBL" id="MCI38580.1"/>
    </source>
</evidence>
<accession>A0A392RS22</accession>
<reference evidence="1 2" key="1">
    <citation type="journal article" date="2018" name="Front. Plant Sci.">
        <title>Red Clover (Trifolium pratense) and Zigzag Clover (T. medium) - A Picture of Genomic Similarities and Differences.</title>
        <authorList>
            <person name="Dluhosova J."/>
            <person name="Istvanek J."/>
            <person name="Nedelnik J."/>
            <person name="Repkova J."/>
        </authorList>
    </citation>
    <scope>NUCLEOTIDE SEQUENCE [LARGE SCALE GENOMIC DNA]</scope>
    <source>
        <strain evidence="2">cv. 10/8</strain>
        <tissue evidence="1">Leaf</tissue>
    </source>
</reference>
<dbReference type="AlphaFoldDB" id="A0A392RS22"/>
<comment type="caution">
    <text evidence="1">The sequence shown here is derived from an EMBL/GenBank/DDBJ whole genome shotgun (WGS) entry which is preliminary data.</text>
</comment>
<dbReference type="EMBL" id="LXQA010257328">
    <property type="protein sequence ID" value="MCI38580.1"/>
    <property type="molecule type" value="Genomic_DNA"/>
</dbReference>
<feature type="non-terminal residue" evidence="1">
    <location>
        <position position="49"/>
    </location>
</feature>
<dbReference type="Proteomes" id="UP000265520">
    <property type="component" value="Unassembled WGS sequence"/>
</dbReference>
<name>A0A392RS22_9FABA</name>
<keyword evidence="2" id="KW-1185">Reference proteome</keyword>
<proteinExistence type="predicted"/>
<organism evidence="1 2">
    <name type="scientific">Trifolium medium</name>
    <dbReference type="NCBI Taxonomy" id="97028"/>
    <lineage>
        <taxon>Eukaryota</taxon>
        <taxon>Viridiplantae</taxon>
        <taxon>Streptophyta</taxon>
        <taxon>Embryophyta</taxon>
        <taxon>Tracheophyta</taxon>
        <taxon>Spermatophyta</taxon>
        <taxon>Magnoliopsida</taxon>
        <taxon>eudicotyledons</taxon>
        <taxon>Gunneridae</taxon>
        <taxon>Pentapetalae</taxon>
        <taxon>rosids</taxon>
        <taxon>fabids</taxon>
        <taxon>Fabales</taxon>
        <taxon>Fabaceae</taxon>
        <taxon>Papilionoideae</taxon>
        <taxon>50 kb inversion clade</taxon>
        <taxon>NPAAA clade</taxon>
        <taxon>Hologalegina</taxon>
        <taxon>IRL clade</taxon>
        <taxon>Trifolieae</taxon>
        <taxon>Trifolium</taxon>
    </lineage>
</organism>
<evidence type="ECO:0000313" key="2">
    <source>
        <dbReference type="Proteomes" id="UP000265520"/>
    </source>
</evidence>
<protein>
    <submittedName>
        <fullName evidence="1">Uncharacterized protein</fullName>
    </submittedName>
</protein>